<evidence type="ECO:0000313" key="2">
    <source>
        <dbReference type="EMBL" id="NNU81665.1"/>
    </source>
</evidence>
<protein>
    <submittedName>
        <fullName evidence="2">Host attachment protein</fullName>
    </submittedName>
</protein>
<feature type="compositionally biased region" description="Basic and acidic residues" evidence="1">
    <location>
        <begin position="47"/>
        <end position="63"/>
    </location>
</feature>
<dbReference type="Pfam" id="PF18856">
    <property type="entry name" value="baeRF_family12"/>
    <property type="match status" value="1"/>
</dbReference>
<organism evidence="2 3">
    <name type="scientific">Halovulum dunhuangense</name>
    <dbReference type="NCBI Taxonomy" id="1505036"/>
    <lineage>
        <taxon>Bacteria</taxon>
        <taxon>Pseudomonadati</taxon>
        <taxon>Pseudomonadota</taxon>
        <taxon>Alphaproteobacteria</taxon>
        <taxon>Rhodobacterales</taxon>
        <taxon>Paracoccaceae</taxon>
        <taxon>Halovulum</taxon>
    </lineage>
</organism>
<feature type="region of interest" description="Disordered" evidence="1">
    <location>
        <begin position="38"/>
        <end position="66"/>
    </location>
</feature>
<dbReference type="AlphaFoldDB" id="A0A849L5K0"/>
<accession>A0A849L5K0</accession>
<dbReference type="RefSeq" id="WP_171326490.1">
    <property type="nucleotide sequence ID" value="NZ_JABFBC010000002.1"/>
</dbReference>
<reference evidence="2 3" key="1">
    <citation type="submission" date="2020-05" db="EMBL/GenBank/DDBJ databases">
        <title>Gimesia benthica sp. nov., a novel planctomycete isolated from a deep-sea water sample of the Northwest Indian Ocean.</title>
        <authorList>
            <person name="Wang J."/>
            <person name="Ruan C."/>
            <person name="Song L."/>
            <person name="Zhu Y."/>
            <person name="Li A."/>
            <person name="Zheng X."/>
            <person name="Wang L."/>
            <person name="Lu Z."/>
            <person name="Huang Y."/>
            <person name="Du W."/>
            <person name="Zhou Y."/>
            <person name="Huang L."/>
            <person name="Dai X."/>
        </authorList>
    </citation>
    <scope>NUCLEOTIDE SEQUENCE [LARGE SCALE GENOMIC DNA]</scope>
    <source>
        <strain evidence="2 3">YYQ-30</strain>
    </source>
</reference>
<evidence type="ECO:0000313" key="3">
    <source>
        <dbReference type="Proteomes" id="UP000572377"/>
    </source>
</evidence>
<dbReference type="InterPro" id="IPR041374">
    <property type="entry name" value="BaeRF_family12"/>
</dbReference>
<evidence type="ECO:0000256" key="1">
    <source>
        <dbReference type="SAM" id="MobiDB-lite"/>
    </source>
</evidence>
<gene>
    <name evidence="2" type="ORF">HMH01_14585</name>
</gene>
<comment type="caution">
    <text evidence="2">The sequence shown here is derived from an EMBL/GenBank/DDBJ whole genome shotgun (WGS) entry which is preliminary data.</text>
</comment>
<name>A0A849L5K0_9RHOB</name>
<sequence>MRLENGTLVVVADGEKYMLLENAGEGLRIDLRVRDVEETDIPPTREQGADRPGRTMASGDRRASMGQTDWKALGKAAFARDLARHLEKLQRPGRARPMVVLADPRTMGELRRDMGEGLRRHVVAEILGDYVHHTTADIEKTIRDAEP</sequence>
<dbReference type="Proteomes" id="UP000572377">
    <property type="component" value="Unassembled WGS sequence"/>
</dbReference>
<dbReference type="EMBL" id="JABFBC010000002">
    <property type="protein sequence ID" value="NNU81665.1"/>
    <property type="molecule type" value="Genomic_DNA"/>
</dbReference>
<keyword evidence="3" id="KW-1185">Reference proteome</keyword>
<proteinExistence type="predicted"/>